<organism evidence="7 8">
    <name type="scientific">Prevotella micans F0438</name>
    <dbReference type="NCBI Taxonomy" id="883158"/>
    <lineage>
        <taxon>Bacteria</taxon>
        <taxon>Pseudomonadati</taxon>
        <taxon>Bacteroidota</taxon>
        <taxon>Bacteroidia</taxon>
        <taxon>Bacteroidales</taxon>
        <taxon>Prevotellaceae</taxon>
        <taxon>Prevotella</taxon>
    </lineage>
</organism>
<protein>
    <recommendedName>
        <fullName evidence="2">hydroxymethylpyrimidine kinase</fullName>
        <ecNumber evidence="2">2.7.1.49</ecNumber>
    </recommendedName>
</protein>
<dbReference type="PRINTS" id="PR00032">
    <property type="entry name" value="HTHARAC"/>
</dbReference>
<accession>H1Q3E7</accession>
<dbReference type="GO" id="GO:0008972">
    <property type="term" value="F:phosphomethylpyrimidine kinase activity"/>
    <property type="evidence" value="ECO:0007669"/>
    <property type="project" value="InterPro"/>
</dbReference>
<dbReference type="PATRIC" id="fig|883158.3.peg.1429"/>
<keyword evidence="3" id="KW-0805">Transcription regulation</keyword>
<dbReference type="NCBIfam" id="TIGR00097">
    <property type="entry name" value="HMP-P_kinase"/>
    <property type="match status" value="1"/>
</dbReference>
<dbReference type="Proteomes" id="UP000016023">
    <property type="component" value="Unassembled WGS sequence"/>
</dbReference>
<evidence type="ECO:0000256" key="5">
    <source>
        <dbReference type="ARBA" id="ARBA00023163"/>
    </source>
</evidence>
<dbReference type="Gene3D" id="3.40.1190.20">
    <property type="match status" value="1"/>
</dbReference>
<dbReference type="AlphaFoldDB" id="H1Q3E7"/>
<name>H1Q3E7_9BACT</name>
<dbReference type="InterPro" id="IPR013749">
    <property type="entry name" value="PM/HMP-P_kinase-1"/>
</dbReference>
<evidence type="ECO:0000256" key="1">
    <source>
        <dbReference type="ARBA" id="ARBA00004948"/>
    </source>
</evidence>
<dbReference type="SUPFAM" id="SSF46689">
    <property type="entry name" value="Homeodomain-like"/>
    <property type="match status" value="1"/>
</dbReference>
<evidence type="ECO:0000256" key="2">
    <source>
        <dbReference type="ARBA" id="ARBA00012135"/>
    </source>
</evidence>
<dbReference type="RefSeq" id="WP_006952911.1">
    <property type="nucleotide sequence ID" value="NZ_JH594522.1"/>
</dbReference>
<dbReference type="InterPro" id="IPR018060">
    <property type="entry name" value="HTH_AraC"/>
</dbReference>
<dbReference type="EC" id="2.7.1.49" evidence="2"/>
<dbReference type="SMART" id="SM00342">
    <property type="entry name" value="HTH_ARAC"/>
    <property type="match status" value="1"/>
</dbReference>
<dbReference type="Pfam" id="PF12833">
    <property type="entry name" value="HTH_18"/>
    <property type="match status" value="1"/>
</dbReference>
<dbReference type="eggNOG" id="COG0351">
    <property type="taxonomic scope" value="Bacteria"/>
</dbReference>
<dbReference type="InterPro" id="IPR004399">
    <property type="entry name" value="HMP/HMP-P_kinase_dom"/>
</dbReference>
<proteinExistence type="predicted"/>
<dbReference type="CDD" id="cd01169">
    <property type="entry name" value="HMPP_kinase"/>
    <property type="match status" value="1"/>
</dbReference>
<comment type="caution">
    <text evidence="7">The sequence shown here is derived from an EMBL/GenBank/DDBJ whole genome shotgun (WGS) entry which is preliminary data.</text>
</comment>
<dbReference type="Pfam" id="PF08543">
    <property type="entry name" value="Phos_pyr_kin"/>
    <property type="match status" value="1"/>
</dbReference>
<comment type="pathway">
    <text evidence="1">Cofactor biosynthesis; thiamine diphosphate biosynthesis.</text>
</comment>
<keyword evidence="5" id="KW-0804">Transcription</keyword>
<dbReference type="PANTHER" id="PTHR20858:SF17">
    <property type="entry name" value="HYDROXYMETHYLPYRIMIDINE_PHOSPHOMETHYLPYRIMIDINE KINASE THI20-RELATED"/>
    <property type="match status" value="1"/>
</dbReference>
<dbReference type="STRING" id="883158.HMPREF9140_01435"/>
<keyword evidence="4" id="KW-0238">DNA-binding</keyword>
<dbReference type="eggNOG" id="COG2207">
    <property type="taxonomic scope" value="Bacteria"/>
</dbReference>
<dbReference type="InterPro" id="IPR020449">
    <property type="entry name" value="Tscrpt_reg_AraC-type_HTH"/>
</dbReference>
<feature type="domain" description="HTH araC/xylS-type" evidence="6">
    <location>
        <begin position="283"/>
        <end position="381"/>
    </location>
</feature>
<dbReference type="EMBL" id="AGWK01000039">
    <property type="protein sequence ID" value="EHO68833.1"/>
    <property type="molecule type" value="Genomic_DNA"/>
</dbReference>
<evidence type="ECO:0000256" key="4">
    <source>
        <dbReference type="ARBA" id="ARBA00023125"/>
    </source>
</evidence>
<evidence type="ECO:0000313" key="8">
    <source>
        <dbReference type="Proteomes" id="UP000016023"/>
    </source>
</evidence>
<dbReference type="GO" id="GO:0009228">
    <property type="term" value="P:thiamine biosynthetic process"/>
    <property type="evidence" value="ECO:0007669"/>
    <property type="project" value="InterPro"/>
</dbReference>
<dbReference type="PANTHER" id="PTHR20858">
    <property type="entry name" value="PHOSPHOMETHYLPYRIMIDINE KINASE"/>
    <property type="match status" value="1"/>
</dbReference>
<evidence type="ECO:0000313" key="7">
    <source>
        <dbReference type="EMBL" id="EHO68833.1"/>
    </source>
</evidence>
<dbReference type="GO" id="GO:0008902">
    <property type="term" value="F:hydroxymethylpyrimidine kinase activity"/>
    <property type="evidence" value="ECO:0007669"/>
    <property type="project" value="UniProtKB-EC"/>
</dbReference>
<dbReference type="HOGENOM" id="CLU_020520_0_0_10"/>
<keyword evidence="8" id="KW-1185">Reference proteome</keyword>
<reference evidence="7 8" key="1">
    <citation type="submission" date="2011-12" db="EMBL/GenBank/DDBJ databases">
        <title>The Genome Sequence of Prevotella micans F0438.</title>
        <authorList>
            <consortium name="The Broad Institute Genome Sequencing Platform"/>
            <person name="Earl A."/>
            <person name="Ward D."/>
            <person name="Feldgarden M."/>
            <person name="Gevers D."/>
            <person name="Izard J."/>
            <person name="Baranova O.V."/>
            <person name="Blanton J.M."/>
            <person name="Wade W.G."/>
            <person name="Dewhirst F.E."/>
            <person name="Young S.K."/>
            <person name="Zeng Q."/>
            <person name="Gargeya S."/>
            <person name="Fitzgerald M."/>
            <person name="Haas B."/>
            <person name="Abouelleil A."/>
            <person name="Alvarado L."/>
            <person name="Arachchi H.M."/>
            <person name="Berlin A."/>
            <person name="Chapman S.B."/>
            <person name="Gearin G."/>
            <person name="Goldberg J."/>
            <person name="Griggs A."/>
            <person name="Gujja S."/>
            <person name="Hansen M."/>
            <person name="Heiman D."/>
            <person name="Howarth C."/>
            <person name="Larimer J."/>
            <person name="Lui A."/>
            <person name="MacDonald P.J.P."/>
            <person name="McCowen C."/>
            <person name="Montmayeur A."/>
            <person name="Murphy C."/>
            <person name="Neiman D."/>
            <person name="Pearson M."/>
            <person name="Priest M."/>
            <person name="Roberts A."/>
            <person name="Saif S."/>
            <person name="Shea T."/>
            <person name="Sisk P."/>
            <person name="Stolte C."/>
            <person name="Sykes S."/>
            <person name="Wortman J."/>
            <person name="Nusbaum C."/>
            <person name="Birren B."/>
        </authorList>
    </citation>
    <scope>NUCLEOTIDE SEQUENCE [LARGE SCALE GENOMIC DNA]</scope>
    <source>
        <strain evidence="7 8">F0438</strain>
    </source>
</reference>
<dbReference type="GO" id="GO:0005829">
    <property type="term" value="C:cytosol"/>
    <property type="evidence" value="ECO:0007669"/>
    <property type="project" value="TreeGrafter"/>
</dbReference>
<dbReference type="GO" id="GO:0003700">
    <property type="term" value="F:DNA-binding transcription factor activity"/>
    <property type="evidence" value="ECO:0007669"/>
    <property type="project" value="InterPro"/>
</dbReference>
<dbReference type="InterPro" id="IPR009057">
    <property type="entry name" value="Homeodomain-like_sf"/>
</dbReference>
<sequence length="382" mass="42345">MNKNNPTILSITGSDSMGGSGIQADIKTITALGAYAATAITTVTAQNREGIQQLHDLSADVLEQQIQVVINDLRPDAIKVGMLRSSEQVEVVERILKTHQPNYVVIDPVVISSRGNRLMEREVAEAMLGRLFKLSTVVVIKQDSASHLVGGTPARSNEDMEQTVRALLEWGPHAVLLQGGAIATESLTDLLIESSTGEPHFFTRPGFIDRNTHGVGGAFSSAVAVFLSKGLRTEEAVERAQEYMNQLILRSIDSHSRRGTQLLNHADPNPQPIISPRLLELYNHFMNEIAMNHHRTADVSFYASQLNVSPRYLAQVTHRVAGRTPKQLIDDYIINEIEAQLLGTSKNIQEIAFDFGFSSQAQFNKFFRKMRSCTPTDFRIQR</sequence>
<dbReference type="Gene3D" id="1.10.10.60">
    <property type="entry name" value="Homeodomain-like"/>
    <property type="match status" value="1"/>
</dbReference>
<dbReference type="SUPFAM" id="SSF53613">
    <property type="entry name" value="Ribokinase-like"/>
    <property type="match status" value="1"/>
</dbReference>
<evidence type="ECO:0000256" key="3">
    <source>
        <dbReference type="ARBA" id="ARBA00023015"/>
    </source>
</evidence>
<gene>
    <name evidence="7" type="ORF">HMPREF9140_01435</name>
</gene>
<dbReference type="InterPro" id="IPR029056">
    <property type="entry name" value="Ribokinase-like"/>
</dbReference>
<dbReference type="GO" id="GO:0043565">
    <property type="term" value="F:sequence-specific DNA binding"/>
    <property type="evidence" value="ECO:0007669"/>
    <property type="project" value="InterPro"/>
</dbReference>
<dbReference type="PROSITE" id="PS01124">
    <property type="entry name" value="HTH_ARAC_FAMILY_2"/>
    <property type="match status" value="1"/>
</dbReference>
<evidence type="ECO:0000259" key="6">
    <source>
        <dbReference type="PROSITE" id="PS01124"/>
    </source>
</evidence>